<dbReference type="Proteomes" id="UP001268683">
    <property type="component" value="Chromosome"/>
</dbReference>
<dbReference type="AlphaFoldDB" id="A0AA52EH40"/>
<dbReference type="InterPro" id="IPR050983">
    <property type="entry name" value="GST_Omega/HSP26"/>
</dbReference>
<dbReference type="PROSITE" id="PS50405">
    <property type="entry name" value="GST_CTER"/>
    <property type="match status" value="1"/>
</dbReference>
<proteinExistence type="predicted"/>
<dbReference type="InterPro" id="IPR036249">
    <property type="entry name" value="Thioredoxin-like_sf"/>
</dbReference>
<sequence length="211" mass="23800">MKVYSGNLSPYATRVRIQIKIKGLDIEIAPPPFALRTPEFYEKFSLGKIPVLELDDGSLIQDSWVIMNYLEDLYPSTPLRPVSAEDKAAMIVLMRFADTYLSPVLFPLFLALNNRPDEKALSGMLSALRTELVKLDRILEEQGCPEERALTLGDIALAPNLFFVIAIAPIFGENSILDDLDQIQRWWQWVNKNEHVAHGINEISDALKAMA</sequence>
<evidence type="ECO:0000259" key="2">
    <source>
        <dbReference type="PROSITE" id="PS50405"/>
    </source>
</evidence>
<feature type="domain" description="GST N-terminal" evidence="1">
    <location>
        <begin position="1"/>
        <end position="78"/>
    </location>
</feature>
<keyword evidence="4" id="KW-1185">Reference proteome</keyword>
<dbReference type="EMBL" id="CP123872">
    <property type="protein sequence ID" value="WND03553.1"/>
    <property type="molecule type" value="Genomic_DNA"/>
</dbReference>
<dbReference type="PROSITE" id="PS50404">
    <property type="entry name" value="GST_NTER"/>
    <property type="match status" value="1"/>
</dbReference>
<dbReference type="RefSeq" id="WP_310799406.1">
    <property type="nucleotide sequence ID" value="NZ_CP123872.1"/>
</dbReference>
<dbReference type="KEGG" id="tmk:QGN29_04095"/>
<evidence type="ECO:0000313" key="4">
    <source>
        <dbReference type="Proteomes" id="UP001268683"/>
    </source>
</evidence>
<dbReference type="GO" id="GO:0005737">
    <property type="term" value="C:cytoplasm"/>
    <property type="evidence" value="ECO:0007669"/>
    <property type="project" value="TreeGrafter"/>
</dbReference>
<evidence type="ECO:0000313" key="3">
    <source>
        <dbReference type="EMBL" id="WND03553.1"/>
    </source>
</evidence>
<reference evidence="3" key="1">
    <citation type="submission" date="2023-04" db="EMBL/GenBank/DDBJ databases">
        <title>Complete genome sequence of Temperatibacter marinus.</title>
        <authorList>
            <person name="Rong J.-C."/>
            <person name="Yi M.-L."/>
            <person name="Zhao Q."/>
        </authorList>
    </citation>
    <scope>NUCLEOTIDE SEQUENCE</scope>
    <source>
        <strain evidence="3">NBRC 110045</strain>
    </source>
</reference>
<dbReference type="SUPFAM" id="SSF47616">
    <property type="entry name" value="GST C-terminal domain-like"/>
    <property type="match status" value="1"/>
</dbReference>
<dbReference type="Gene3D" id="3.40.30.10">
    <property type="entry name" value="Glutaredoxin"/>
    <property type="match status" value="1"/>
</dbReference>
<dbReference type="InterPro" id="IPR010987">
    <property type="entry name" value="Glutathione-S-Trfase_C-like"/>
</dbReference>
<accession>A0AA52EH40</accession>
<dbReference type="Pfam" id="PF13417">
    <property type="entry name" value="GST_N_3"/>
    <property type="match status" value="1"/>
</dbReference>
<dbReference type="InterPro" id="IPR036282">
    <property type="entry name" value="Glutathione-S-Trfase_C_sf"/>
</dbReference>
<gene>
    <name evidence="3" type="ORF">QGN29_04095</name>
</gene>
<dbReference type="Gene3D" id="1.20.1050.10">
    <property type="match status" value="1"/>
</dbReference>
<organism evidence="3 4">
    <name type="scientific">Temperatibacter marinus</name>
    <dbReference type="NCBI Taxonomy" id="1456591"/>
    <lineage>
        <taxon>Bacteria</taxon>
        <taxon>Pseudomonadati</taxon>
        <taxon>Pseudomonadota</taxon>
        <taxon>Alphaproteobacteria</taxon>
        <taxon>Kordiimonadales</taxon>
        <taxon>Temperatibacteraceae</taxon>
        <taxon>Temperatibacter</taxon>
    </lineage>
</organism>
<dbReference type="InterPro" id="IPR040079">
    <property type="entry name" value="Glutathione_S-Trfase"/>
</dbReference>
<dbReference type="SUPFAM" id="SSF52833">
    <property type="entry name" value="Thioredoxin-like"/>
    <property type="match status" value="1"/>
</dbReference>
<feature type="domain" description="GST C-terminal" evidence="2">
    <location>
        <begin position="83"/>
        <end position="211"/>
    </location>
</feature>
<dbReference type="CDD" id="cd00299">
    <property type="entry name" value="GST_C_family"/>
    <property type="match status" value="1"/>
</dbReference>
<dbReference type="PANTHER" id="PTHR43968">
    <property type="match status" value="1"/>
</dbReference>
<dbReference type="PANTHER" id="PTHR43968:SF6">
    <property type="entry name" value="GLUTATHIONE S-TRANSFERASE OMEGA"/>
    <property type="match status" value="1"/>
</dbReference>
<name>A0AA52EH40_9PROT</name>
<dbReference type="InterPro" id="IPR004045">
    <property type="entry name" value="Glutathione_S-Trfase_N"/>
</dbReference>
<evidence type="ECO:0000259" key="1">
    <source>
        <dbReference type="PROSITE" id="PS50404"/>
    </source>
</evidence>
<dbReference type="SFLD" id="SFLDS00019">
    <property type="entry name" value="Glutathione_Transferase_(cytos"/>
    <property type="match status" value="1"/>
</dbReference>
<protein>
    <submittedName>
        <fullName evidence="3">Glutathione S-transferase family protein</fullName>
    </submittedName>
</protein>